<reference evidence="3" key="1">
    <citation type="submission" date="2017-09" db="EMBL/GenBank/DDBJ databases">
        <authorList>
            <person name="Varghese N."/>
            <person name="Submissions S."/>
        </authorList>
    </citation>
    <scope>NUCLEOTIDE SEQUENCE [LARGE SCALE GENOMIC DNA]</scope>
    <source>
        <strain evidence="3">DSM 15103</strain>
    </source>
</reference>
<protein>
    <submittedName>
        <fullName evidence="2">Uncharacterized protein</fullName>
    </submittedName>
</protein>
<dbReference type="EMBL" id="OBEI01000001">
    <property type="protein sequence ID" value="SNZ02126.1"/>
    <property type="molecule type" value="Genomic_DNA"/>
</dbReference>
<name>A0A285N282_9AQUI</name>
<keyword evidence="1" id="KW-0472">Membrane</keyword>
<keyword evidence="3" id="KW-1185">Reference proteome</keyword>
<dbReference type="AlphaFoldDB" id="A0A285N282"/>
<keyword evidence="1" id="KW-1133">Transmembrane helix</keyword>
<dbReference type="RefSeq" id="WP_281253921.1">
    <property type="nucleotide sequence ID" value="NZ_OBEI01000001.1"/>
</dbReference>
<evidence type="ECO:0000313" key="3">
    <source>
        <dbReference type="Proteomes" id="UP000219036"/>
    </source>
</evidence>
<dbReference type="Proteomes" id="UP000219036">
    <property type="component" value="Unassembled WGS sequence"/>
</dbReference>
<evidence type="ECO:0000256" key="1">
    <source>
        <dbReference type="SAM" id="Phobius"/>
    </source>
</evidence>
<accession>A0A285N282</accession>
<evidence type="ECO:0000313" key="2">
    <source>
        <dbReference type="EMBL" id="SNZ02126.1"/>
    </source>
</evidence>
<feature type="transmembrane region" description="Helical" evidence="1">
    <location>
        <begin position="6"/>
        <end position="30"/>
    </location>
</feature>
<sequence>MEGHLLNGYGALFMAISWGVVIGLNVYSFYKILYNNKKKQNLEE</sequence>
<gene>
    <name evidence="2" type="ORF">SAMN06265182_0010</name>
</gene>
<organism evidence="2 3">
    <name type="scientific">Persephonella hydrogeniphila</name>
    <dbReference type="NCBI Taxonomy" id="198703"/>
    <lineage>
        <taxon>Bacteria</taxon>
        <taxon>Pseudomonadati</taxon>
        <taxon>Aquificota</taxon>
        <taxon>Aquificia</taxon>
        <taxon>Aquificales</taxon>
        <taxon>Hydrogenothermaceae</taxon>
        <taxon>Persephonella</taxon>
    </lineage>
</organism>
<proteinExistence type="predicted"/>
<keyword evidence="1" id="KW-0812">Transmembrane</keyword>